<keyword evidence="2" id="KW-0732">Signal</keyword>
<gene>
    <name evidence="3" type="ORF">Rmf_10960</name>
</gene>
<accession>A0ABM7Y0B5</accession>
<dbReference type="Gene3D" id="3.40.190.10">
    <property type="entry name" value="Periplasmic binding protein-like II"/>
    <property type="match status" value="1"/>
</dbReference>
<dbReference type="Gene3D" id="3.40.190.150">
    <property type="entry name" value="Bordetella uptake gene, domain 1"/>
    <property type="match status" value="1"/>
</dbReference>
<dbReference type="PIRSF" id="PIRSF017082">
    <property type="entry name" value="YflP"/>
    <property type="match status" value="1"/>
</dbReference>
<comment type="similarity">
    <text evidence="1">Belongs to the UPF0065 (bug) family.</text>
</comment>
<dbReference type="RefSeq" id="WP_244459908.1">
    <property type="nucleotide sequence ID" value="NZ_AP025637.1"/>
</dbReference>
<dbReference type="InterPro" id="IPR005064">
    <property type="entry name" value="BUG"/>
</dbReference>
<protein>
    <submittedName>
        <fullName evidence="3">ABC transporter substrate-binding protein</fullName>
    </submittedName>
</protein>
<proteinExistence type="inferred from homology"/>
<sequence>MRRRATLALPLLLAARGARAQDGRRLELIVPYPPGGGNDIGARALAPALERELGMPVVVLNRPGAGSQIGMAQVARARPDGLTIGYGLWPQTTTLYLDASRQAGFTRESFTPLALHVTDPGAITVRADSPLRSLADLVAASRARPDDFRMSDNGQLGHEHLASIRLQRMAGLRFNQVHFNGAGPALTALLGGQTEAAIFAVGTASGQMRQGAVRALAVLSAEESPFLPGVPTARAQGFDIIAGSTRAFVAPAGLPPDLRDRLASALQRAITSPEHEERMRALSIPITYRGADAFAAYWAEEERLLRPLIAELTREGRSQ</sequence>
<dbReference type="SUPFAM" id="SSF53850">
    <property type="entry name" value="Periplasmic binding protein-like II"/>
    <property type="match status" value="1"/>
</dbReference>
<name>A0ABM7Y0B5_9PROT</name>
<evidence type="ECO:0000313" key="3">
    <source>
        <dbReference type="EMBL" id="BDG71167.1"/>
    </source>
</evidence>
<evidence type="ECO:0000256" key="2">
    <source>
        <dbReference type="SAM" id="SignalP"/>
    </source>
</evidence>
<dbReference type="PANTHER" id="PTHR42928:SF5">
    <property type="entry name" value="BLR1237 PROTEIN"/>
    <property type="match status" value="1"/>
</dbReference>
<keyword evidence="4" id="KW-1185">Reference proteome</keyword>
<reference evidence="3 4" key="1">
    <citation type="journal article" date="2016" name="Microbes Environ.">
        <title>Phylogenetically diverse aerobic anoxygenic phototrophic bacteria isolated from epilithic biofilms in Tama river, Japan.</title>
        <authorList>
            <person name="Hirose S."/>
            <person name="Matsuura K."/>
            <person name="Haruta S."/>
        </authorList>
    </citation>
    <scope>NUCLEOTIDE SEQUENCE [LARGE SCALE GENOMIC DNA]</scope>
    <source>
        <strain evidence="3 4">S08</strain>
    </source>
</reference>
<dbReference type="Pfam" id="PF03401">
    <property type="entry name" value="TctC"/>
    <property type="match status" value="1"/>
</dbReference>
<dbReference type="EMBL" id="AP025637">
    <property type="protein sequence ID" value="BDG71167.1"/>
    <property type="molecule type" value="Genomic_DNA"/>
</dbReference>
<feature type="chain" id="PRO_5047438307" evidence="2">
    <location>
        <begin position="21"/>
        <end position="319"/>
    </location>
</feature>
<feature type="signal peptide" evidence="2">
    <location>
        <begin position="1"/>
        <end position="20"/>
    </location>
</feature>
<dbReference type="InterPro" id="IPR042100">
    <property type="entry name" value="Bug_dom1"/>
</dbReference>
<organism evidence="3 4">
    <name type="scientific">Roseomonas fluvialis</name>
    <dbReference type="NCBI Taxonomy" id="1750527"/>
    <lineage>
        <taxon>Bacteria</taxon>
        <taxon>Pseudomonadati</taxon>
        <taxon>Pseudomonadota</taxon>
        <taxon>Alphaproteobacteria</taxon>
        <taxon>Acetobacterales</taxon>
        <taxon>Roseomonadaceae</taxon>
        <taxon>Roseomonas</taxon>
    </lineage>
</organism>
<dbReference type="Proteomes" id="UP000831327">
    <property type="component" value="Chromosome"/>
</dbReference>
<dbReference type="CDD" id="cd07012">
    <property type="entry name" value="PBP2_Bug_TTT"/>
    <property type="match status" value="1"/>
</dbReference>
<evidence type="ECO:0000256" key="1">
    <source>
        <dbReference type="ARBA" id="ARBA00006987"/>
    </source>
</evidence>
<evidence type="ECO:0000313" key="4">
    <source>
        <dbReference type="Proteomes" id="UP000831327"/>
    </source>
</evidence>
<dbReference type="PANTHER" id="PTHR42928">
    <property type="entry name" value="TRICARBOXYLATE-BINDING PROTEIN"/>
    <property type="match status" value="1"/>
</dbReference>